<dbReference type="PROSITE" id="PS51450">
    <property type="entry name" value="LRR"/>
    <property type="match status" value="1"/>
</dbReference>
<dbReference type="Pfam" id="PF20178">
    <property type="entry name" value="ToxA_N"/>
    <property type="match status" value="1"/>
</dbReference>
<dbReference type="GO" id="GO:0016567">
    <property type="term" value="P:protein ubiquitination"/>
    <property type="evidence" value="ECO:0007669"/>
    <property type="project" value="InterPro"/>
</dbReference>
<dbReference type="InterPro" id="IPR003591">
    <property type="entry name" value="Leu-rich_rpt_typical-subtyp"/>
</dbReference>
<protein>
    <recommendedName>
        <fullName evidence="2">RING-type E3 ubiquitin transferase</fullName>
        <ecNumber evidence="2">2.3.2.27</ecNumber>
    </recommendedName>
</protein>
<dbReference type="EC" id="2.3.2.27" evidence="2"/>
<dbReference type="Gene3D" id="3.80.10.10">
    <property type="entry name" value="Ribonuclease Inhibitor"/>
    <property type="match status" value="1"/>
</dbReference>
<dbReference type="PANTHER" id="PTHR48051:SF1">
    <property type="entry name" value="RAS SUPPRESSOR PROTEIN 1"/>
    <property type="match status" value="1"/>
</dbReference>
<dbReference type="GO" id="GO:0005737">
    <property type="term" value="C:cytoplasm"/>
    <property type="evidence" value="ECO:0007669"/>
    <property type="project" value="TreeGrafter"/>
</dbReference>
<dbReference type="Gene3D" id="1.20.58.360">
    <property type="entry name" value="Shigella T3SS effector IpaH defines"/>
    <property type="match status" value="1"/>
</dbReference>
<keyword evidence="5" id="KW-0843">Virulence</keyword>
<keyword evidence="4" id="KW-0677">Repeat</keyword>
<evidence type="ECO:0000313" key="8">
    <source>
        <dbReference type="EMBL" id="MBC2688321.1"/>
    </source>
</evidence>
<dbReference type="InterPro" id="IPR046673">
    <property type="entry name" value="ToxA_N"/>
</dbReference>
<feature type="active site" description="Glycyl thioester intermediate" evidence="6">
    <location>
        <position position="1476"/>
    </location>
</feature>
<evidence type="ECO:0000256" key="3">
    <source>
        <dbReference type="ARBA" id="ARBA00022614"/>
    </source>
</evidence>
<keyword evidence="6" id="KW-0833">Ubl conjugation pathway</keyword>
<evidence type="ECO:0000256" key="2">
    <source>
        <dbReference type="ARBA" id="ARBA00012483"/>
    </source>
</evidence>
<organism evidence="8 9">
    <name type="scientific">Pseudomonas kielensis</name>
    <dbReference type="NCBI Taxonomy" id="2762577"/>
    <lineage>
        <taxon>Bacteria</taxon>
        <taxon>Pseudomonadati</taxon>
        <taxon>Pseudomonadota</taxon>
        <taxon>Gammaproteobacteria</taxon>
        <taxon>Pseudomonadales</taxon>
        <taxon>Pseudomonadaceae</taxon>
        <taxon>Pseudomonas</taxon>
    </lineage>
</organism>
<dbReference type="Proteomes" id="UP000526003">
    <property type="component" value="Unassembled WGS sequence"/>
</dbReference>
<comment type="similarity">
    <text evidence="6">Belongs to the LRR-containing bacterial E3 ligase family.</text>
</comment>
<dbReference type="PROSITE" id="PS52053">
    <property type="entry name" value="NEL"/>
    <property type="match status" value="1"/>
</dbReference>
<evidence type="ECO:0000256" key="1">
    <source>
        <dbReference type="ARBA" id="ARBA00000900"/>
    </source>
</evidence>
<dbReference type="Pfam" id="PF13855">
    <property type="entry name" value="LRR_8"/>
    <property type="match status" value="1"/>
</dbReference>
<dbReference type="Gene3D" id="1.20.1270.130">
    <property type="entry name" value="Shigella T3SS effector IpaH domain"/>
    <property type="match status" value="1"/>
</dbReference>
<dbReference type="RefSeq" id="WP_185817824.1">
    <property type="nucleotide sequence ID" value="NZ_JACMYG010000001.1"/>
</dbReference>
<dbReference type="SMART" id="SM00369">
    <property type="entry name" value="LRR_TYP"/>
    <property type="match status" value="3"/>
</dbReference>
<keyword evidence="9" id="KW-1185">Reference proteome</keyword>
<reference evidence="8 9" key="1">
    <citation type="submission" date="2020-08" db="EMBL/GenBank/DDBJ databases">
        <title>Pseudomonas sp. nov.</title>
        <authorList>
            <person name="Gieschler S."/>
            <person name="Fiedler G."/>
            <person name="Brinks E."/>
            <person name="Boehnlein C."/>
            <person name="Franz C.M.A.P."/>
            <person name="Kabisch J."/>
        </authorList>
    </citation>
    <scope>NUCLEOTIDE SEQUENCE [LARGE SCALE GENOMIC DNA]</scope>
    <source>
        <strain evidence="8 9">MBT-1</strain>
    </source>
</reference>
<evidence type="ECO:0000259" key="7">
    <source>
        <dbReference type="PROSITE" id="PS52053"/>
    </source>
</evidence>
<keyword evidence="6" id="KW-0808">Transferase</keyword>
<keyword evidence="6" id="KW-0832">Ubl conjugation</keyword>
<evidence type="ECO:0000256" key="5">
    <source>
        <dbReference type="ARBA" id="ARBA00023026"/>
    </source>
</evidence>
<dbReference type="InterPro" id="IPR050216">
    <property type="entry name" value="LRR_domain-containing"/>
</dbReference>
<evidence type="ECO:0000256" key="6">
    <source>
        <dbReference type="PROSITE-ProRule" id="PRU01398"/>
    </source>
</evidence>
<dbReference type="GO" id="GO:0005576">
    <property type="term" value="C:extracellular region"/>
    <property type="evidence" value="ECO:0007669"/>
    <property type="project" value="UniProtKB-UniRule"/>
</dbReference>
<keyword evidence="3" id="KW-0433">Leucine-rich repeat</keyword>
<dbReference type="EMBL" id="JACMYG010000001">
    <property type="protein sequence ID" value="MBC2688321.1"/>
    <property type="molecule type" value="Genomic_DNA"/>
</dbReference>
<accession>A0A7X1G9G0</accession>
<dbReference type="SUPFAM" id="SSF52058">
    <property type="entry name" value="L domain-like"/>
    <property type="match status" value="1"/>
</dbReference>
<evidence type="ECO:0000313" key="9">
    <source>
        <dbReference type="Proteomes" id="UP000526003"/>
    </source>
</evidence>
<comment type="PTM">
    <text evidence="6">Ubiquitinated in the presence of host E1 ubiquitin-activating enzyme, E2 ubiquitin-conjugating enzyme and ubiquitin.</text>
</comment>
<dbReference type="InterPro" id="IPR032675">
    <property type="entry name" value="LRR_dom_sf"/>
</dbReference>
<name>A0A7X1G9G0_9PSED</name>
<proteinExistence type="inferred from homology"/>
<dbReference type="PANTHER" id="PTHR48051">
    <property type="match status" value="1"/>
</dbReference>
<gene>
    <name evidence="8" type="ORF">H7995_00755</name>
</gene>
<feature type="domain" description="NEL" evidence="7">
    <location>
        <begin position="1374"/>
        <end position="1694"/>
    </location>
</feature>
<dbReference type="InterPro" id="IPR029487">
    <property type="entry name" value="NEL_dom"/>
</dbReference>
<dbReference type="InterPro" id="IPR001611">
    <property type="entry name" value="Leu-rich_rpt"/>
</dbReference>
<comment type="catalytic activity">
    <reaction evidence="1">
        <text>S-ubiquitinyl-[E2 ubiquitin-conjugating enzyme]-L-cysteine + [acceptor protein]-L-lysine = [E2 ubiquitin-conjugating enzyme]-L-cysteine + N(6)-ubiquitinyl-[acceptor protein]-L-lysine.</text>
        <dbReference type="EC" id="2.3.2.27"/>
    </reaction>
</comment>
<dbReference type="GO" id="GO:0061630">
    <property type="term" value="F:ubiquitin protein ligase activity"/>
    <property type="evidence" value="ECO:0007669"/>
    <property type="project" value="UniProtKB-EC"/>
</dbReference>
<keyword evidence="6" id="KW-1035">Host cytoplasm</keyword>
<dbReference type="Pfam" id="PF14496">
    <property type="entry name" value="NEL"/>
    <property type="match status" value="1"/>
</dbReference>
<keyword evidence="6" id="KW-0964">Secreted</keyword>
<evidence type="ECO:0000256" key="4">
    <source>
        <dbReference type="ARBA" id="ARBA00022737"/>
    </source>
</evidence>
<sequence length="1694" mass="189544">MAELNKQLANGGAVALAEDKGPHYDFVKNKLPAWLLEATPQRRRELLDAGLARPRRHEIATQDHQAAFKLSSRQSYASQNALDQMLVDLKDIKAFSRPLLTAAMAKKFNVSVDVDNTLLSYAVSNPEPFADDIRLTSSLLDAALHNFTEADEADTYGTTRSSNSVLLVSPQGKLPFTVEQFAALCRELDLGAKYQAHINSALGVAEAESESALKARVMLSQQHAFSAAIDLARMQGDIDRVTPDSSIYRLLIRVRDHSDDLSLDGKPVQFNGLKLLGDTELIGVVLIGPDRISSETVQRLVVYIPHDPFSPIKEYPSAQHFYNELRERLRDPAYQAFFSRFVRQEDKARFFRRLNDRLSPLEQQPNSHIYVRTPDPDARIHMEETPVRWALWVFLFDQQLNKLLNDIAFVAVSTADADAQARNDKLLGYLGTALAVLNVVALFVPPLGVAMMAVMATQLTDELVEGVEALAQGDRNEGFVYLMDVAQNIAQLASLAAVGPEGAEPIAPLKRSPIIDSMKQVTLANGETRLWKPDLKPYEHPEALPAALKPNELGLLHHDGQAFLVLGDKHYRVKIDPVSGQYRIVHPARANAYAPELNHNGFGAWRHEVEQPRTWEVRELMRRIGHGVREFSDAELEQIRHVSGTDEGVLRRMHVESEPPAPMLADTMTRFAAYRQVEAFITDMQNASSSTSATDHSINQLHVMTRYGAWPETVSIRIIDGQAKTLWEYVNPQGVQGKVRIVQVHDAQVRGGRLLKTILESLTESETDVVLGQKPGAPRDVLEKRVEIPRGRIARLAESHKVEFFNDIYNARPPSRDPRLSLIKSRFSSVPARVIEQLLADARPGELQQMAKWDFADKLQTKPIPLRLAEELRWIQREVRLSRAYEGLYLGDLVGPDAEALVLNSLKKLPGWSDDVRIEVRDGSFSGTLRASVGPEHADSRKVLVRNDLGRYEARDQDDGHLHGADDLYAALQHALPDIQREAIGLPHVGQGPALKALIRQHLLTRGELRSLLGMQPINPGFRAPQRWIDSRLGYPLSGRGAGLNPAPVSDEARVLKLFPNFTDGQVDGFLELLGAERELYLVNFEAEYQRLQSWSQQWLSTPSTRVLPNGSVVAVEQHEKQVVAELLKRCWQRQSLKYSRYGVRRGYELTLRGRAIGALPALEVDFGHVNFLDLSDMGLMAAPNEFLESFPFVQRLELQANRLVDIPAQLDEMPSLVYLDLSNNDLRLTTDEALSLARMKGLRELNLNHNPLARVPDLSQMTELGVVRLQGTGISQWPVGLADQPRLTMVDLRDNQLTSFPEWAVNPPAQQSAAINRVLRVTELNGNPLSDQGIAQYGEILARIYLDNDEAGLAPVPPDAPDDRGAAGGTLAPSTQRVERWLRDTPAQERNTRRTQWALLDSEALAREAAAGDAGRAVSESEEFFRLLEKLHATAEYKKAYPDLKARVWAVLDAAEENAVLRRELFQLAGEPETCSDRAALMFSQLEIKVLTHKALARVGDSGAGLQLLKLAKGLFRLDEVEAFALKDINERIKTIVRSDTTTHEKGRQLLLMDQIEVRLSYRVNLRDRLDLPGQPTKAEYAGLQYVPRAKLQAAEQYVNSLKDSKAEIESIARRDFWAQYLKEKYRSRFDLAYESILERLEQLDIARTTMTSDAYNTQSKALAAEARVVEQRLIDLLTPEEILSLEEGGNGA</sequence>
<comment type="caution">
    <text evidence="8">The sequence shown here is derived from an EMBL/GenBank/DDBJ whole genome shotgun (WGS) entry which is preliminary data.</text>
</comment>